<reference evidence="4 5" key="1">
    <citation type="submission" date="2024-03" db="EMBL/GenBank/DDBJ databases">
        <title>The Acrasis kona genome and developmental transcriptomes reveal deep origins of eukaryotic multicellular pathways.</title>
        <authorList>
            <person name="Sheikh S."/>
            <person name="Fu C.-J."/>
            <person name="Brown M.W."/>
            <person name="Baldauf S.L."/>
        </authorList>
    </citation>
    <scope>NUCLEOTIDE SEQUENCE [LARGE SCALE GENOMIC DNA]</scope>
    <source>
        <strain evidence="4 5">ATCC MYA-3509</strain>
    </source>
</reference>
<sequence>MSEAVVEERQSLSPRGPSSTPSPKRDSVSPRRSRSPSPRGRSRSPRRNRSQSPLRSLYIRNLNQRTRAETLKDIFSKYGTVADVHIPRDYYTKEPRGFAYVEFRNARDADVAKEEMNGREIQGRVVQISYAEGKRKTKDEMRERRPSPRRSRYDPYDDRRSSSGRRRGRSFSPANRDRSRSPRSRSRRDSEGGRSRDREYRRRDSRRDRSSSRSPRRSSPDRR</sequence>
<feature type="domain" description="RRM" evidence="3">
    <location>
        <begin position="55"/>
        <end position="133"/>
    </location>
</feature>
<dbReference type="PANTHER" id="PTHR48034">
    <property type="entry name" value="TRANSFORMER-2 SEX-DETERMINING PROTEIN-RELATED"/>
    <property type="match status" value="1"/>
</dbReference>
<gene>
    <name evidence="4" type="ORF">AKO1_006054</name>
</gene>
<keyword evidence="1" id="KW-0694">RNA-binding</keyword>
<dbReference type="SUPFAM" id="SSF54928">
    <property type="entry name" value="RNA-binding domain, RBD"/>
    <property type="match status" value="1"/>
</dbReference>
<feature type="compositionally biased region" description="Basic and acidic residues" evidence="2">
    <location>
        <begin position="1"/>
        <end position="10"/>
    </location>
</feature>
<dbReference type="PROSITE" id="PS50102">
    <property type="entry name" value="RRM"/>
    <property type="match status" value="1"/>
</dbReference>
<dbReference type="Gene3D" id="3.30.70.330">
    <property type="match status" value="1"/>
</dbReference>
<evidence type="ECO:0000313" key="5">
    <source>
        <dbReference type="Proteomes" id="UP001431209"/>
    </source>
</evidence>
<proteinExistence type="predicted"/>
<dbReference type="SMART" id="SM00360">
    <property type="entry name" value="RRM"/>
    <property type="match status" value="1"/>
</dbReference>
<dbReference type="InterPro" id="IPR000504">
    <property type="entry name" value="RRM_dom"/>
</dbReference>
<dbReference type="AlphaFoldDB" id="A0AAW2YGV3"/>
<dbReference type="InterPro" id="IPR012677">
    <property type="entry name" value="Nucleotide-bd_a/b_plait_sf"/>
</dbReference>
<dbReference type="InterPro" id="IPR003954">
    <property type="entry name" value="RRM_euk-type"/>
</dbReference>
<dbReference type="SMART" id="SM00361">
    <property type="entry name" value="RRM_1"/>
    <property type="match status" value="1"/>
</dbReference>
<evidence type="ECO:0000259" key="3">
    <source>
        <dbReference type="PROSITE" id="PS50102"/>
    </source>
</evidence>
<accession>A0AAW2YGV3</accession>
<dbReference type="InterPro" id="IPR050441">
    <property type="entry name" value="RBM"/>
</dbReference>
<evidence type="ECO:0000256" key="2">
    <source>
        <dbReference type="SAM" id="MobiDB-lite"/>
    </source>
</evidence>
<keyword evidence="5" id="KW-1185">Reference proteome</keyword>
<dbReference type="EMBL" id="JAOPGA020000059">
    <property type="protein sequence ID" value="KAL0476561.1"/>
    <property type="molecule type" value="Genomic_DNA"/>
</dbReference>
<protein>
    <submittedName>
        <fullName evidence="4">SCL33</fullName>
    </submittedName>
</protein>
<feature type="compositionally biased region" description="Basic and acidic residues" evidence="2">
    <location>
        <begin position="132"/>
        <end position="161"/>
    </location>
</feature>
<feature type="region of interest" description="Disordered" evidence="2">
    <location>
        <begin position="1"/>
        <end position="55"/>
    </location>
</feature>
<dbReference type="GO" id="GO:0003723">
    <property type="term" value="F:RNA binding"/>
    <property type="evidence" value="ECO:0007669"/>
    <property type="project" value="UniProtKB-UniRule"/>
</dbReference>
<evidence type="ECO:0000313" key="4">
    <source>
        <dbReference type="EMBL" id="KAL0476561.1"/>
    </source>
</evidence>
<organism evidence="4 5">
    <name type="scientific">Acrasis kona</name>
    <dbReference type="NCBI Taxonomy" id="1008807"/>
    <lineage>
        <taxon>Eukaryota</taxon>
        <taxon>Discoba</taxon>
        <taxon>Heterolobosea</taxon>
        <taxon>Tetramitia</taxon>
        <taxon>Eutetramitia</taxon>
        <taxon>Acrasidae</taxon>
        <taxon>Acrasis</taxon>
    </lineage>
</organism>
<feature type="region of interest" description="Disordered" evidence="2">
    <location>
        <begin position="128"/>
        <end position="223"/>
    </location>
</feature>
<evidence type="ECO:0000256" key="1">
    <source>
        <dbReference type="PROSITE-ProRule" id="PRU00176"/>
    </source>
</evidence>
<dbReference type="InterPro" id="IPR035979">
    <property type="entry name" value="RBD_domain_sf"/>
</dbReference>
<feature type="compositionally biased region" description="Basic and acidic residues" evidence="2">
    <location>
        <begin position="187"/>
        <end position="211"/>
    </location>
</feature>
<comment type="caution">
    <text evidence="4">The sequence shown here is derived from an EMBL/GenBank/DDBJ whole genome shotgun (WGS) entry which is preliminary data.</text>
</comment>
<name>A0AAW2YGV3_9EUKA</name>
<dbReference type="Pfam" id="PF00076">
    <property type="entry name" value="RRM_1"/>
    <property type="match status" value="1"/>
</dbReference>
<dbReference type="Proteomes" id="UP001431209">
    <property type="component" value="Unassembled WGS sequence"/>
</dbReference>
<feature type="compositionally biased region" description="Basic residues" evidence="2">
    <location>
        <begin position="40"/>
        <end position="49"/>
    </location>
</feature>